<evidence type="ECO:0000256" key="3">
    <source>
        <dbReference type="ARBA" id="ARBA00022670"/>
    </source>
</evidence>
<dbReference type="EC" id="3.4.23.36" evidence="9"/>
<organism evidence="12 13">
    <name type="scientific">Aureimonas jatrophae</name>
    <dbReference type="NCBI Taxonomy" id="1166073"/>
    <lineage>
        <taxon>Bacteria</taxon>
        <taxon>Pseudomonadati</taxon>
        <taxon>Pseudomonadota</taxon>
        <taxon>Alphaproteobacteria</taxon>
        <taxon>Hyphomicrobiales</taxon>
        <taxon>Aurantimonadaceae</taxon>
        <taxon>Aureimonas</taxon>
    </lineage>
</organism>
<reference evidence="12 13" key="1">
    <citation type="submission" date="2016-10" db="EMBL/GenBank/DDBJ databases">
        <authorList>
            <person name="de Groot N.N."/>
        </authorList>
    </citation>
    <scope>NUCLEOTIDE SEQUENCE [LARGE SCALE GENOMIC DNA]</scope>
    <source>
        <strain evidence="13">L7-484,KACC 16230,DSM 25025</strain>
    </source>
</reference>
<comment type="pathway">
    <text evidence="9">Protein modification; lipoprotein biosynthesis (signal peptide cleavage).</text>
</comment>
<dbReference type="PRINTS" id="PR00781">
    <property type="entry name" value="LIPOSIGPTASE"/>
</dbReference>
<comment type="subcellular location">
    <subcellularLocation>
        <location evidence="9">Cell membrane</location>
        <topology evidence="9">Multi-pass membrane protein</topology>
    </subcellularLocation>
</comment>
<keyword evidence="13" id="KW-1185">Reference proteome</keyword>
<evidence type="ECO:0000256" key="1">
    <source>
        <dbReference type="ARBA" id="ARBA00006139"/>
    </source>
</evidence>
<dbReference type="PROSITE" id="PS00855">
    <property type="entry name" value="SPASE_II"/>
    <property type="match status" value="1"/>
</dbReference>
<dbReference type="Pfam" id="PF01252">
    <property type="entry name" value="Peptidase_A8"/>
    <property type="match status" value="1"/>
</dbReference>
<feature type="active site" evidence="9">
    <location>
        <position position="134"/>
    </location>
</feature>
<dbReference type="UniPathway" id="UPA00665"/>
<dbReference type="RefSeq" id="WP_090673830.1">
    <property type="nucleotide sequence ID" value="NZ_FNIT01000005.1"/>
</dbReference>
<feature type="active site" evidence="9">
    <location>
        <position position="116"/>
    </location>
</feature>
<keyword evidence="4 9" id="KW-0812">Transmembrane</keyword>
<dbReference type="InterPro" id="IPR001872">
    <property type="entry name" value="Peptidase_A8"/>
</dbReference>
<dbReference type="PANTHER" id="PTHR33695:SF1">
    <property type="entry name" value="LIPOPROTEIN SIGNAL PEPTIDASE"/>
    <property type="match status" value="1"/>
</dbReference>
<keyword evidence="7 9" id="KW-1133">Transmembrane helix</keyword>
<dbReference type="GO" id="GO:0006508">
    <property type="term" value="P:proteolysis"/>
    <property type="evidence" value="ECO:0007669"/>
    <property type="project" value="UniProtKB-KW"/>
</dbReference>
<keyword evidence="2 9" id="KW-1003">Cell membrane</keyword>
<evidence type="ECO:0000256" key="6">
    <source>
        <dbReference type="ARBA" id="ARBA00022801"/>
    </source>
</evidence>
<dbReference type="OrthoDB" id="9810259at2"/>
<dbReference type="EMBL" id="FNIT01000005">
    <property type="protein sequence ID" value="SDO32386.1"/>
    <property type="molecule type" value="Genomic_DNA"/>
</dbReference>
<dbReference type="STRING" id="1166073.SAMN05192530_105224"/>
<dbReference type="AlphaFoldDB" id="A0A1H0IM16"/>
<dbReference type="HAMAP" id="MF_00161">
    <property type="entry name" value="LspA"/>
    <property type="match status" value="1"/>
</dbReference>
<protein>
    <recommendedName>
        <fullName evidence="9">Lipoprotein signal peptidase</fullName>
        <ecNumber evidence="9">3.4.23.36</ecNumber>
    </recommendedName>
    <alternativeName>
        <fullName evidence="9">Prolipoprotein signal peptidase</fullName>
    </alternativeName>
    <alternativeName>
        <fullName evidence="9">Signal peptidase II</fullName>
        <shortName evidence="9">SPase II</shortName>
    </alternativeName>
</protein>
<sequence length="169" mass="18585">MSRRTLDAVLTVLIAIGADQVIKLLVVRFMALGESIEILPFLALFHARNEGIAFSMLNNFHGWGLAAISAAVLLFVFWLWRNTPADRRLANFGFALIVGGAVGNLIDRVSLGYVVDYILFHTPVWSFAVFNLADSFISIGAVLILIDEVVLSRRRATPDEDARPAGDAR</sequence>
<proteinExistence type="inferred from homology"/>
<evidence type="ECO:0000256" key="2">
    <source>
        <dbReference type="ARBA" id="ARBA00022475"/>
    </source>
</evidence>
<dbReference type="Proteomes" id="UP000198793">
    <property type="component" value="Unassembled WGS sequence"/>
</dbReference>
<evidence type="ECO:0000256" key="5">
    <source>
        <dbReference type="ARBA" id="ARBA00022750"/>
    </source>
</evidence>
<comment type="caution">
    <text evidence="9">Lacks conserved residue(s) required for the propagation of feature annotation.</text>
</comment>
<dbReference type="NCBIfam" id="TIGR00077">
    <property type="entry name" value="lspA"/>
    <property type="match status" value="1"/>
</dbReference>
<keyword evidence="6 9" id="KW-0378">Hydrolase</keyword>
<evidence type="ECO:0000256" key="8">
    <source>
        <dbReference type="ARBA" id="ARBA00023136"/>
    </source>
</evidence>
<evidence type="ECO:0000256" key="10">
    <source>
        <dbReference type="RuleBase" id="RU000594"/>
    </source>
</evidence>
<evidence type="ECO:0000256" key="11">
    <source>
        <dbReference type="RuleBase" id="RU004181"/>
    </source>
</evidence>
<feature type="transmembrane region" description="Helical" evidence="9">
    <location>
        <begin position="89"/>
        <end position="106"/>
    </location>
</feature>
<comment type="similarity">
    <text evidence="1 9 11">Belongs to the peptidase A8 family.</text>
</comment>
<dbReference type="GO" id="GO:0004190">
    <property type="term" value="F:aspartic-type endopeptidase activity"/>
    <property type="evidence" value="ECO:0007669"/>
    <property type="project" value="UniProtKB-UniRule"/>
</dbReference>
<name>A0A1H0IM16_9HYPH</name>
<feature type="transmembrane region" description="Helical" evidence="9">
    <location>
        <begin position="126"/>
        <end position="146"/>
    </location>
</feature>
<dbReference type="GO" id="GO:0005886">
    <property type="term" value="C:plasma membrane"/>
    <property type="evidence" value="ECO:0007669"/>
    <property type="project" value="UniProtKB-SubCell"/>
</dbReference>
<evidence type="ECO:0000313" key="12">
    <source>
        <dbReference type="EMBL" id="SDO32386.1"/>
    </source>
</evidence>
<gene>
    <name evidence="9" type="primary">lspA</name>
    <name evidence="12" type="ORF">SAMN05192530_105224</name>
</gene>
<keyword evidence="5 9" id="KW-0064">Aspartyl protease</keyword>
<comment type="catalytic activity">
    <reaction evidence="9 10">
        <text>Release of signal peptides from bacterial membrane prolipoproteins. Hydrolyzes -Xaa-Yaa-Zaa-|-(S,diacylglyceryl)Cys-, in which Xaa is hydrophobic (preferably Leu), and Yaa (Ala or Ser) and Zaa (Gly or Ala) have small, neutral side chains.</text>
        <dbReference type="EC" id="3.4.23.36"/>
    </reaction>
</comment>
<keyword evidence="8 9" id="KW-0472">Membrane</keyword>
<keyword evidence="3 9" id="KW-0645">Protease</keyword>
<dbReference type="PANTHER" id="PTHR33695">
    <property type="entry name" value="LIPOPROTEIN SIGNAL PEPTIDASE"/>
    <property type="match status" value="1"/>
</dbReference>
<evidence type="ECO:0000256" key="7">
    <source>
        <dbReference type="ARBA" id="ARBA00022989"/>
    </source>
</evidence>
<evidence type="ECO:0000256" key="9">
    <source>
        <dbReference type="HAMAP-Rule" id="MF_00161"/>
    </source>
</evidence>
<evidence type="ECO:0000256" key="4">
    <source>
        <dbReference type="ARBA" id="ARBA00022692"/>
    </source>
</evidence>
<evidence type="ECO:0000313" key="13">
    <source>
        <dbReference type="Proteomes" id="UP000198793"/>
    </source>
</evidence>
<accession>A0A1H0IM16</accession>
<comment type="function">
    <text evidence="9 10">This protein specifically catalyzes the removal of signal peptides from prolipoproteins.</text>
</comment>
<feature type="transmembrane region" description="Helical" evidence="9">
    <location>
        <begin position="60"/>
        <end position="80"/>
    </location>
</feature>